<evidence type="ECO:0000256" key="4">
    <source>
        <dbReference type="ARBA" id="ARBA00022989"/>
    </source>
</evidence>
<evidence type="ECO:0000313" key="9">
    <source>
        <dbReference type="Proteomes" id="UP000291101"/>
    </source>
</evidence>
<reference evidence="8 9" key="1">
    <citation type="submission" date="2019-01" db="EMBL/GenBank/DDBJ databases">
        <title>Novel species of Nocardioides.</title>
        <authorList>
            <person name="Liu Q."/>
            <person name="X Y.-H."/>
        </authorList>
    </citation>
    <scope>NUCLEOTIDE SEQUENCE [LARGE SCALE GENOMIC DNA]</scope>
    <source>
        <strain evidence="8 9">HLT2-9</strain>
    </source>
</reference>
<dbReference type="EMBL" id="SDWV01000008">
    <property type="protein sequence ID" value="RYC11335.1"/>
    <property type="molecule type" value="Genomic_DNA"/>
</dbReference>
<evidence type="ECO:0000256" key="6">
    <source>
        <dbReference type="SAM" id="Phobius"/>
    </source>
</evidence>
<organism evidence="8 9">
    <name type="scientific">Nocardioides zhouii</name>
    <dbReference type="NCBI Taxonomy" id="1168729"/>
    <lineage>
        <taxon>Bacteria</taxon>
        <taxon>Bacillati</taxon>
        <taxon>Actinomycetota</taxon>
        <taxon>Actinomycetes</taxon>
        <taxon>Propionibacteriales</taxon>
        <taxon>Nocardioidaceae</taxon>
        <taxon>Nocardioides</taxon>
    </lineage>
</organism>
<dbReference type="SUPFAM" id="SSF103473">
    <property type="entry name" value="MFS general substrate transporter"/>
    <property type="match status" value="1"/>
</dbReference>
<accession>A0A4Q2SYP2</accession>
<dbReference type="OrthoDB" id="9814237at2"/>
<dbReference type="PANTHER" id="PTHR43124:SF3">
    <property type="entry name" value="CHLORAMPHENICOL EFFLUX PUMP RV0191"/>
    <property type="match status" value="1"/>
</dbReference>
<feature type="transmembrane region" description="Helical" evidence="6">
    <location>
        <begin position="70"/>
        <end position="89"/>
    </location>
</feature>
<feature type="transmembrane region" description="Helical" evidence="6">
    <location>
        <begin position="289"/>
        <end position="309"/>
    </location>
</feature>
<comment type="caution">
    <text evidence="8">The sequence shown here is derived from an EMBL/GenBank/DDBJ whole genome shotgun (WGS) entry which is preliminary data.</text>
</comment>
<keyword evidence="2" id="KW-1003">Cell membrane</keyword>
<feature type="transmembrane region" description="Helical" evidence="6">
    <location>
        <begin position="383"/>
        <end position="405"/>
    </location>
</feature>
<keyword evidence="3 6" id="KW-0812">Transmembrane</keyword>
<protein>
    <submittedName>
        <fullName evidence="8">MFS transporter</fullName>
    </submittedName>
</protein>
<keyword evidence="9" id="KW-1185">Reference proteome</keyword>
<comment type="subcellular location">
    <subcellularLocation>
        <location evidence="1">Cell membrane</location>
        <topology evidence="1">Multi-pass membrane protein</topology>
    </subcellularLocation>
</comment>
<evidence type="ECO:0000256" key="3">
    <source>
        <dbReference type="ARBA" id="ARBA00022692"/>
    </source>
</evidence>
<feature type="transmembrane region" description="Helical" evidence="6">
    <location>
        <begin position="27"/>
        <end position="50"/>
    </location>
</feature>
<evidence type="ECO:0000256" key="1">
    <source>
        <dbReference type="ARBA" id="ARBA00004651"/>
    </source>
</evidence>
<keyword evidence="5 6" id="KW-0472">Membrane</keyword>
<evidence type="ECO:0000256" key="2">
    <source>
        <dbReference type="ARBA" id="ARBA00022475"/>
    </source>
</evidence>
<sequence>MTTAASNRTTDPTSDDLDVPSVTARHFGLAVVALAMGGFAIGTTEFVTMGLLPQISRGVDVSIPTGGHVISAYAVGVVVGAPLLAFLGARLPRRALLVALMAAFAVGNGVSALATSYEQLMLARFAAGLPHGAYFGVASLVAASMARPSRKGRAVSQVMLGLSVANVVGVPAATLLGQELGWRAAFWAAAGLAVVTLGLVAWFVPSCPGDAEASGRRELSAFKVPQVWLTLLAGAVGFGGMFAVYTYIAPVVTDVSGLGERSVPVYLLFFGLGMVVGTWVAGIMADWSIFRSLIIGGVGMAATMLLFWATAPYGWAALPVVFLITVLGSVLVVNLQLRLMDVAGDAQTLGAAMNHASLNVANALGAWLGGVVIASGYGLRAPALVGLVLSLAGVVILLISARLHVRGRTVTGS</sequence>
<feature type="transmembrane region" description="Helical" evidence="6">
    <location>
        <begin position="158"/>
        <end position="178"/>
    </location>
</feature>
<feature type="transmembrane region" description="Helical" evidence="6">
    <location>
        <begin position="184"/>
        <end position="205"/>
    </location>
</feature>
<proteinExistence type="predicted"/>
<feature type="transmembrane region" description="Helical" evidence="6">
    <location>
        <begin position="315"/>
        <end position="335"/>
    </location>
</feature>
<dbReference type="GO" id="GO:0022857">
    <property type="term" value="F:transmembrane transporter activity"/>
    <property type="evidence" value="ECO:0007669"/>
    <property type="project" value="InterPro"/>
</dbReference>
<keyword evidence="4 6" id="KW-1133">Transmembrane helix</keyword>
<dbReference type="GO" id="GO:0005886">
    <property type="term" value="C:plasma membrane"/>
    <property type="evidence" value="ECO:0007669"/>
    <property type="project" value="UniProtKB-SubCell"/>
</dbReference>
<dbReference type="CDD" id="cd17324">
    <property type="entry name" value="MFS_NepI_like"/>
    <property type="match status" value="1"/>
</dbReference>
<feature type="domain" description="Major facilitator superfamily (MFS) profile" evidence="7">
    <location>
        <begin position="30"/>
        <end position="404"/>
    </location>
</feature>
<dbReference type="InterPro" id="IPR036259">
    <property type="entry name" value="MFS_trans_sf"/>
</dbReference>
<feature type="transmembrane region" description="Helical" evidence="6">
    <location>
        <begin position="96"/>
        <end position="117"/>
    </location>
</feature>
<dbReference type="Pfam" id="PF07690">
    <property type="entry name" value="MFS_1"/>
    <property type="match status" value="1"/>
</dbReference>
<evidence type="ECO:0000256" key="5">
    <source>
        <dbReference type="ARBA" id="ARBA00023136"/>
    </source>
</evidence>
<dbReference type="AlphaFoldDB" id="A0A4Q2SYP2"/>
<dbReference type="PANTHER" id="PTHR43124">
    <property type="entry name" value="PURINE EFFLUX PUMP PBUE"/>
    <property type="match status" value="1"/>
</dbReference>
<name>A0A4Q2SYP2_9ACTN</name>
<feature type="transmembrane region" description="Helical" evidence="6">
    <location>
        <begin position="123"/>
        <end position="146"/>
    </location>
</feature>
<evidence type="ECO:0000259" key="7">
    <source>
        <dbReference type="PROSITE" id="PS50850"/>
    </source>
</evidence>
<dbReference type="InterPro" id="IPR050189">
    <property type="entry name" value="MFS_Efflux_Transporters"/>
</dbReference>
<dbReference type="InterPro" id="IPR011701">
    <property type="entry name" value="MFS"/>
</dbReference>
<dbReference type="Proteomes" id="UP000291101">
    <property type="component" value="Unassembled WGS sequence"/>
</dbReference>
<dbReference type="InterPro" id="IPR020846">
    <property type="entry name" value="MFS_dom"/>
</dbReference>
<dbReference type="PROSITE" id="PS50850">
    <property type="entry name" value="MFS"/>
    <property type="match status" value="1"/>
</dbReference>
<feature type="transmembrane region" description="Helical" evidence="6">
    <location>
        <begin position="356"/>
        <end position="377"/>
    </location>
</feature>
<gene>
    <name evidence="8" type="ORF">EUA94_09405</name>
</gene>
<evidence type="ECO:0000313" key="8">
    <source>
        <dbReference type="EMBL" id="RYC11335.1"/>
    </source>
</evidence>
<feature type="transmembrane region" description="Helical" evidence="6">
    <location>
        <begin position="263"/>
        <end position="282"/>
    </location>
</feature>
<dbReference type="Gene3D" id="1.20.1250.20">
    <property type="entry name" value="MFS general substrate transporter like domains"/>
    <property type="match status" value="1"/>
</dbReference>
<feature type="transmembrane region" description="Helical" evidence="6">
    <location>
        <begin position="226"/>
        <end position="248"/>
    </location>
</feature>